<evidence type="ECO:0000313" key="2">
    <source>
        <dbReference type="EMBL" id="KAH3772798.1"/>
    </source>
</evidence>
<feature type="domain" description="Zinc-binding loop region of homing endonuclease" evidence="1">
    <location>
        <begin position="77"/>
        <end position="148"/>
    </location>
</feature>
<keyword evidence="3" id="KW-1185">Reference proteome</keyword>
<evidence type="ECO:0000259" key="1">
    <source>
        <dbReference type="Pfam" id="PF05551"/>
    </source>
</evidence>
<dbReference type="SUPFAM" id="SSF54060">
    <property type="entry name" value="His-Me finger endonucleases"/>
    <property type="match status" value="1"/>
</dbReference>
<reference evidence="2" key="1">
    <citation type="journal article" date="2019" name="bioRxiv">
        <title>The Genome of the Zebra Mussel, Dreissena polymorpha: A Resource for Invasive Species Research.</title>
        <authorList>
            <person name="McCartney M.A."/>
            <person name="Auch B."/>
            <person name="Kono T."/>
            <person name="Mallez S."/>
            <person name="Zhang Y."/>
            <person name="Obille A."/>
            <person name="Becker A."/>
            <person name="Abrahante J.E."/>
            <person name="Garbe J."/>
            <person name="Badalamenti J.P."/>
            <person name="Herman A."/>
            <person name="Mangelson H."/>
            <person name="Liachko I."/>
            <person name="Sullivan S."/>
            <person name="Sone E.D."/>
            <person name="Koren S."/>
            <person name="Silverstein K.A.T."/>
            <person name="Beckman K.B."/>
            <person name="Gohl D.M."/>
        </authorList>
    </citation>
    <scope>NUCLEOTIDE SEQUENCE</scope>
    <source>
        <strain evidence="2">Duluth1</strain>
        <tissue evidence="2">Whole animal</tissue>
    </source>
</reference>
<accession>A0A9D4E4V3</accession>
<reference evidence="2" key="2">
    <citation type="submission" date="2020-11" db="EMBL/GenBank/DDBJ databases">
        <authorList>
            <person name="McCartney M.A."/>
            <person name="Auch B."/>
            <person name="Kono T."/>
            <person name="Mallez S."/>
            <person name="Becker A."/>
            <person name="Gohl D.M."/>
            <person name="Silverstein K.A.T."/>
            <person name="Koren S."/>
            <person name="Bechman K.B."/>
            <person name="Herman A."/>
            <person name="Abrahante J.E."/>
            <person name="Garbe J."/>
        </authorList>
    </citation>
    <scope>NUCLEOTIDE SEQUENCE</scope>
    <source>
        <strain evidence="2">Duluth1</strain>
        <tissue evidence="2">Whole animal</tissue>
    </source>
</reference>
<organism evidence="2 3">
    <name type="scientific">Dreissena polymorpha</name>
    <name type="common">Zebra mussel</name>
    <name type="synonym">Mytilus polymorpha</name>
    <dbReference type="NCBI Taxonomy" id="45954"/>
    <lineage>
        <taxon>Eukaryota</taxon>
        <taxon>Metazoa</taxon>
        <taxon>Spiralia</taxon>
        <taxon>Lophotrochozoa</taxon>
        <taxon>Mollusca</taxon>
        <taxon>Bivalvia</taxon>
        <taxon>Autobranchia</taxon>
        <taxon>Heteroconchia</taxon>
        <taxon>Euheterodonta</taxon>
        <taxon>Imparidentia</taxon>
        <taxon>Neoheterodontei</taxon>
        <taxon>Myida</taxon>
        <taxon>Dreissenoidea</taxon>
        <taxon>Dreissenidae</taxon>
        <taxon>Dreissena</taxon>
    </lineage>
</organism>
<comment type="caution">
    <text evidence="2">The sequence shown here is derived from an EMBL/GenBank/DDBJ whole genome shotgun (WGS) entry which is preliminary data.</text>
</comment>
<dbReference type="Pfam" id="PF05551">
    <property type="entry name" value="zf-His_Me_endon"/>
    <property type="match status" value="1"/>
</dbReference>
<sequence length="158" mass="18316">MQDKGNTNEAKFPLGEENMRPDMEAFFLRCEEQLRANSNPHTNGQCQIWCGCTNRRYGQFRYRDPRKPPDSRHKTRGAHRMALLVAYRTLDVSPTLQASHLCNRPLCINPAHLVFERRTINDQRQVCFKAKTCTGHVDRGTRQPNCRVDISAAPMRHH</sequence>
<proteinExistence type="predicted"/>
<gene>
    <name evidence="2" type="ORF">DPMN_174144</name>
</gene>
<dbReference type="Proteomes" id="UP000828390">
    <property type="component" value="Unassembled WGS sequence"/>
</dbReference>
<evidence type="ECO:0000313" key="3">
    <source>
        <dbReference type="Proteomes" id="UP000828390"/>
    </source>
</evidence>
<dbReference type="GO" id="GO:0004519">
    <property type="term" value="F:endonuclease activity"/>
    <property type="evidence" value="ECO:0007669"/>
    <property type="project" value="InterPro"/>
</dbReference>
<dbReference type="AlphaFoldDB" id="A0A9D4E4V3"/>
<name>A0A9D4E4V3_DREPO</name>
<dbReference type="Gene3D" id="3.90.75.10">
    <property type="entry name" value="Homing Intron 3 (I-ppo) Encoded Endonuclease, Chain A"/>
    <property type="match status" value="1"/>
</dbReference>
<dbReference type="InterPro" id="IPR044930">
    <property type="entry name" value="Homing_endonuclease_His-Me"/>
</dbReference>
<protein>
    <recommendedName>
        <fullName evidence="1">Zinc-binding loop region of homing endonuclease domain-containing protein</fullName>
    </recommendedName>
</protein>
<dbReference type="InterPro" id="IPR008704">
    <property type="entry name" value="Endonuclease_Zinc-binding_loop"/>
</dbReference>
<dbReference type="InterPro" id="IPR044925">
    <property type="entry name" value="His-Me_finger_sf"/>
</dbReference>
<dbReference type="EMBL" id="JAIWYP010000009">
    <property type="protein sequence ID" value="KAH3772798.1"/>
    <property type="molecule type" value="Genomic_DNA"/>
</dbReference>